<sequence length="39" mass="4347">MSAMVTAWLVGPPLAVGYGLLMLRGTSWVAQAWERRHPH</sequence>
<evidence type="ECO:0000313" key="1">
    <source>
        <dbReference type="EMBL" id="STZ58814.1"/>
    </source>
</evidence>
<dbReference type="EMBL" id="UGQT01000001">
    <property type="protein sequence ID" value="STZ58814.1"/>
    <property type="molecule type" value="Genomic_DNA"/>
</dbReference>
<accession>A0A378TE73</accession>
<evidence type="ECO:0000313" key="2">
    <source>
        <dbReference type="Proteomes" id="UP000254978"/>
    </source>
</evidence>
<dbReference type="Proteomes" id="UP000254978">
    <property type="component" value="Unassembled WGS sequence"/>
</dbReference>
<gene>
    <name evidence="1" type="ORF">NCTC10821_02333</name>
</gene>
<proteinExistence type="predicted"/>
<name>A0A378TE73_9MYCO</name>
<dbReference type="AlphaFoldDB" id="A0A378TE73"/>
<protein>
    <submittedName>
        <fullName evidence="1">Uncharacterized protein</fullName>
    </submittedName>
</protein>
<keyword evidence="2" id="KW-1185">Reference proteome</keyword>
<reference evidence="1 2" key="1">
    <citation type="submission" date="2018-06" db="EMBL/GenBank/DDBJ databases">
        <authorList>
            <consortium name="Pathogen Informatics"/>
            <person name="Doyle S."/>
        </authorList>
    </citation>
    <scope>NUCLEOTIDE SEQUENCE [LARGE SCALE GENOMIC DNA]</scope>
    <source>
        <strain evidence="1 2">NCTC10821</strain>
    </source>
</reference>
<organism evidence="1 2">
    <name type="scientific">Mycolicibacterium tokaiense</name>
    <dbReference type="NCBI Taxonomy" id="39695"/>
    <lineage>
        <taxon>Bacteria</taxon>
        <taxon>Bacillati</taxon>
        <taxon>Actinomycetota</taxon>
        <taxon>Actinomycetes</taxon>
        <taxon>Mycobacteriales</taxon>
        <taxon>Mycobacteriaceae</taxon>
        <taxon>Mycolicibacterium</taxon>
    </lineage>
</organism>